<dbReference type="InterPro" id="IPR002797">
    <property type="entry name" value="Polysacc_synth"/>
</dbReference>
<keyword evidence="4 6" id="KW-1133">Transmembrane helix</keyword>
<feature type="transmembrane region" description="Helical" evidence="6">
    <location>
        <begin position="445"/>
        <end position="467"/>
    </location>
</feature>
<dbReference type="Pfam" id="PF01943">
    <property type="entry name" value="Polysacc_synt"/>
    <property type="match status" value="1"/>
</dbReference>
<keyword evidence="5 6" id="KW-0472">Membrane</keyword>
<feature type="transmembrane region" description="Helical" evidence="6">
    <location>
        <begin position="300"/>
        <end position="323"/>
    </location>
</feature>
<evidence type="ECO:0000256" key="5">
    <source>
        <dbReference type="ARBA" id="ARBA00023136"/>
    </source>
</evidence>
<dbReference type="PANTHER" id="PTHR30250">
    <property type="entry name" value="PST FAMILY PREDICTED COLANIC ACID TRANSPORTER"/>
    <property type="match status" value="1"/>
</dbReference>
<feature type="transmembrane region" description="Helical" evidence="6">
    <location>
        <begin position="177"/>
        <end position="200"/>
    </location>
</feature>
<dbReference type="CDD" id="cd13128">
    <property type="entry name" value="MATE_Wzx_like"/>
    <property type="match status" value="1"/>
</dbReference>
<proteinExistence type="predicted"/>
<feature type="transmembrane region" description="Helical" evidence="6">
    <location>
        <begin position="256"/>
        <end position="279"/>
    </location>
</feature>
<dbReference type="AlphaFoldDB" id="A0A2M7G349"/>
<name>A0A2M7G349_9BACT</name>
<sequence>MSEPPSLMNRLSRNIRFKLLAETVSRFFSLVFFLVLAHALGDRGYGRYAFPLAFSGLFVYFSECGLNTLMIRQLASERAQTLRYLKHHLGLKTLLSVLTFCLIIGSGALTGLRGEALLILVWAAVITLAQGWQDTLSAVFNGLEQIEREVSLRLQNRVLTLGTTLVILFWSRDILLLMQGLACAYLLSLFWGFSGLYQTFSKATSPAWETGFALRLLKEGMPFWLSGLFALLYFRMDVAMLYQMGRPEAEVGWYQAVVKLLDLLILLPNLLLMAIYPVLASLPRRQELGKLVAQSMRMAWIFVLPVMLGGSLLASEMIPALLGAPFAPAAYSWQILLWALLFVYFNHISLYSLAAIHRNGLLAWSNALGVLVNGGLNFFWIPRWGMVGASYSTVLTEILVGMINLYWLSRLVPLDFKLSQWSRAFLCSLMMAAGVWELNRLNLHWLVILPSALVFYLVLLVLTQALSPAEMGWLRQKLQRKAARDQSVA</sequence>
<feature type="transmembrane region" description="Helical" evidence="6">
    <location>
        <begin position="89"/>
        <end position="110"/>
    </location>
</feature>
<dbReference type="PANTHER" id="PTHR30250:SF11">
    <property type="entry name" value="O-ANTIGEN TRANSPORTER-RELATED"/>
    <property type="match status" value="1"/>
</dbReference>
<dbReference type="EMBL" id="PFFQ01000039">
    <property type="protein sequence ID" value="PIW16256.1"/>
    <property type="molecule type" value="Genomic_DNA"/>
</dbReference>
<feature type="transmembrane region" description="Helical" evidence="6">
    <location>
        <begin position="387"/>
        <end position="409"/>
    </location>
</feature>
<evidence type="ECO:0000256" key="3">
    <source>
        <dbReference type="ARBA" id="ARBA00022692"/>
    </source>
</evidence>
<evidence type="ECO:0000256" key="1">
    <source>
        <dbReference type="ARBA" id="ARBA00004651"/>
    </source>
</evidence>
<dbReference type="GO" id="GO:0005886">
    <property type="term" value="C:plasma membrane"/>
    <property type="evidence" value="ECO:0007669"/>
    <property type="project" value="UniProtKB-SubCell"/>
</dbReference>
<evidence type="ECO:0000256" key="2">
    <source>
        <dbReference type="ARBA" id="ARBA00022475"/>
    </source>
</evidence>
<evidence type="ECO:0000256" key="4">
    <source>
        <dbReference type="ARBA" id="ARBA00022989"/>
    </source>
</evidence>
<organism evidence="7 8">
    <name type="scientific">bacterium (Candidatus Blackallbacteria) CG17_big_fil_post_rev_8_21_14_2_50_48_46</name>
    <dbReference type="NCBI Taxonomy" id="2014261"/>
    <lineage>
        <taxon>Bacteria</taxon>
        <taxon>Candidatus Blackallbacteria</taxon>
    </lineage>
</organism>
<evidence type="ECO:0000313" key="8">
    <source>
        <dbReference type="Proteomes" id="UP000231019"/>
    </source>
</evidence>
<feature type="transmembrane region" description="Helical" evidence="6">
    <location>
        <begin position="221"/>
        <end position="244"/>
    </location>
</feature>
<feature type="transmembrane region" description="Helical" evidence="6">
    <location>
        <begin position="49"/>
        <end position="69"/>
    </location>
</feature>
<evidence type="ECO:0000256" key="6">
    <source>
        <dbReference type="SAM" id="Phobius"/>
    </source>
</evidence>
<feature type="transmembrane region" description="Helical" evidence="6">
    <location>
        <begin position="335"/>
        <end position="354"/>
    </location>
</feature>
<gene>
    <name evidence="7" type="ORF">COW36_14115</name>
</gene>
<protein>
    <submittedName>
        <fullName evidence="7">Uncharacterized protein</fullName>
    </submittedName>
</protein>
<accession>A0A2M7G349</accession>
<dbReference type="InterPro" id="IPR050833">
    <property type="entry name" value="Poly_Biosynth_Transport"/>
</dbReference>
<reference evidence="7 8" key="1">
    <citation type="submission" date="2017-09" db="EMBL/GenBank/DDBJ databases">
        <title>Depth-based differentiation of microbial function through sediment-hosted aquifers and enrichment of novel symbionts in the deep terrestrial subsurface.</title>
        <authorList>
            <person name="Probst A.J."/>
            <person name="Ladd B."/>
            <person name="Jarett J.K."/>
            <person name="Geller-Mcgrath D.E."/>
            <person name="Sieber C.M."/>
            <person name="Emerson J.B."/>
            <person name="Anantharaman K."/>
            <person name="Thomas B.C."/>
            <person name="Malmstrom R."/>
            <person name="Stieglmeier M."/>
            <person name="Klingl A."/>
            <person name="Woyke T."/>
            <person name="Ryan C.M."/>
            <person name="Banfield J.F."/>
        </authorList>
    </citation>
    <scope>NUCLEOTIDE SEQUENCE [LARGE SCALE GENOMIC DNA]</scope>
    <source>
        <strain evidence="7">CG17_big_fil_post_rev_8_21_14_2_50_48_46</strain>
    </source>
</reference>
<comment type="subcellular location">
    <subcellularLocation>
        <location evidence="1">Cell membrane</location>
        <topology evidence="1">Multi-pass membrane protein</topology>
    </subcellularLocation>
</comment>
<keyword evidence="3 6" id="KW-0812">Transmembrane</keyword>
<keyword evidence="2" id="KW-1003">Cell membrane</keyword>
<comment type="caution">
    <text evidence="7">The sequence shown here is derived from an EMBL/GenBank/DDBJ whole genome shotgun (WGS) entry which is preliminary data.</text>
</comment>
<feature type="transmembrane region" description="Helical" evidence="6">
    <location>
        <begin position="361"/>
        <end position="381"/>
    </location>
</feature>
<evidence type="ECO:0000313" key="7">
    <source>
        <dbReference type="EMBL" id="PIW16256.1"/>
    </source>
</evidence>
<dbReference type="Proteomes" id="UP000231019">
    <property type="component" value="Unassembled WGS sequence"/>
</dbReference>